<evidence type="ECO:0000313" key="2">
    <source>
        <dbReference type="EMBL" id="CAB1428018.1"/>
    </source>
</evidence>
<proteinExistence type="predicted"/>
<sequence>MREAVISASASSRRGNRATREEEAEEEKEEEEARGMKAGSGGHVTGGRISPGYVETEKTKQQVSISSFQNISVFAHPDKEGAILQVSCSATVTFKPTATPCSLRKIPPELLPTEVLYPTSAKVPPKISGKQKGES</sequence>
<keyword evidence="3" id="KW-1185">Reference proteome</keyword>
<name>A0A9N7UAE2_PLEPL</name>
<dbReference type="Proteomes" id="UP001153269">
    <property type="component" value="Unassembled WGS sequence"/>
</dbReference>
<feature type="compositionally biased region" description="Acidic residues" evidence="1">
    <location>
        <begin position="22"/>
        <end position="32"/>
    </location>
</feature>
<evidence type="ECO:0000256" key="1">
    <source>
        <dbReference type="SAM" id="MobiDB-lite"/>
    </source>
</evidence>
<protein>
    <submittedName>
        <fullName evidence="2">Uncharacterized protein</fullName>
    </submittedName>
</protein>
<dbReference type="EMBL" id="CADEAL010001013">
    <property type="protein sequence ID" value="CAB1428018.1"/>
    <property type="molecule type" value="Genomic_DNA"/>
</dbReference>
<dbReference type="AlphaFoldDB" id="A0A9N7UAE2"/>
<comment type="caution">
    <text evidence="2">The sequence shown here is derived from an EMBL/GenBank/DDBJ whole genome shotgun (WGS) entry which is preliminary data.</text>
</comment>
<feature type="region of interest" description="Disordered" evidence="1">
    <location>
        <begin position="1"/>
        <end position="51"/>
    </location>
</feature>
<evidence type="ECO:0000313" key="3">
    <source>
        <dbReference type="Proteomes" id="UP001153269"/>
    </source>
</evidence>
<reference evidence="2" key="1">
    <citation type="submission" date="2020-03" db="EMBL/GenBank/DDBJ databases">
        <authorList>
            <person name="Weist P."/>
        </authorList>
    </citation>
    <scope>NUCLEOTIDE SEQUENCE</scope>
</reference>
<organism evidence="2 3">
    <name type="scientific">Pleuronectes platessa</name>
    <name type="common">European plaice</name>
    <dbReference type="NCBI Taxonomy" id="8262"/>
    <lineage>
        <taxon>Eukaryota</taxon>
        <taxon>Metazoa</taxon>
        <taxon>Chordata</taxon>
        <taxon>Craniata</taxon>
        <taxon>Vertebrata</taxon>
        <taxon>Euteleostomi</taxon>
        <taxon>Actinopterygii</taxon>
        <taxon>Neopterygii</taxon>
        <taxon>Teleostei</taxon>
        <taxon>Neoteleostei</taxon>
        <taxon>Acanthomorphata</taxon>
        <taxon>Carangaria</taxon>
        <taxon>Pleuronectiformes</taxon>
        <taxon>Pleuronectoidei</taxon>
        <taxon>Pleuronectidae</taxon>
        <taxon>Pleuronectes</taxon>
    </lineage>
</organism>
<gene>
    <name evidence="2" type="ORF">PLEPLA_LOCUS15972</name>
</gene>
<accession>A0A9N7UAE2</accession>